<dbReference type="PANTHER" id="PTHR43547">
    <property type="entry name" value="TWO-COMPONENT HISTIDINE KINASE"/>
    <property type="match status" value="1"/>
</dbReference>
<dbReference type="InterPro" id="IPR003661">
    <property type="entry name" value="HisK_dim/P_dom"/>
</dbReference>
<name>F0JCB3_9BACT</name>
<dbReference type="SUPFAM" id="SSF55874">
    <property type="entry name" value="ATPase domain of HSP90 chaperone/DNA topoisomerase II/histidine kinase"/>
    <property type="match status" value="1"/>
</dbReference>
<sequence>MTSMMVTQILVAAILVLYPVYTMVHNGISFSRLSLAATLWVLAALNLLDLLSMEHATTFLTYKRPALWLEAALCPVLLVFSQAYNREFSLKRMPVMQKVVLTFSFIPLVMTVVFPGSQFFYSPDFEMDRVLFLEPVAFFFYLQILLFMAVSLFNLEMTVTSARHGIKWKIKFAILGAGAVIATYMLYFSQSLMLRSLDMDYLLQRAWGTGIGLLLIMYSELSRGSDERIVISRQLAFRSFVFLFFALFLLGVGVIGEGIKLFGSDFSTVAFMTVAFLGGLALIACMLSEGIRRKIRLFIQRNFYGDKYDYRDEWKKFTSRVVNSGSRDELYRNILIFYCEIFGIGGGAMFLQGRHSKDYSPVLFHEMDDSKLVLPHKSALVERLGRERGLLDLKSEPLEFEEDVDTFLKDRKIRFILPIMTDDVLHGLLMLGSPINPLEHYDVEDRELMETVAGQVAALVMNIRLGDELAEARDMEGFGKVAAFVLHDLKNQVYPLSLLAENAREFINDKEFQEDMLDSLGNIVTRMNELIAQLTNIPKNDSLKLEEIDLMDLARDAARQVPDAEIEFKGGGVRARVDVEQMRKVALNLFLNALEAGESNRFTVLVEYDNGPVFRVIDNGRGIDEEILREGLFVPFKTTKKKGMGIGLYQSKRIVEAHGGGLYATAGDAGGAVFSVVLPDPSGHNV</sequence>
<dbReference type="RefSeq" id="WP_014321839.1">
    <property type="nucleotide sequence ID" value="NC_016803.1"/>
</dbReference>
<evidence type="ECO:0000256" key="2">
    <source>
        <dbReference type="ARBA" id="ARBA00012438"/>
    </source>
</evidence>
<evidence type="ECO:0000313" key="7">
    <source>
        <dbReference type="Proteomes" id="UP000007845"/>
    </source>
</evidence>
<organism evidence="6 7">
    <name type="scientific">Pseudodesulfovibrio mercurii</name>
    <dbReference type="NCBI Taxonomy" id="641491"/>
    <lineage>
        <taxon>Bacteria</taxon>
        <taxon>Pseudomonadati</taxon>
        <taxon>Thermodesulfobacteriota</taxon>
        <taxon>Desulfovibrionia</taxon>
        <taxon>Desulfovibrionales</taxon>
        <taxon>Desulfovibrionaceae</taxon>
    </lineage>
</organism>
<feature type="transmembrane region" description="Helical" evidence="4">
    <location>
        <begin position="95"/>
        <end position="116"/>
    </location>
</feature>
<keyword evidence="7" id="KW-1185">Reference proteome</keyword>
<accession>F0JCB3</accession>
<feature type="transmembrane region" description="Helical" evidence="4">
    <location>
        <begin position="65"/>
        <end position="83"/>
    </location>
</feature>
<feature type="transmembrane region" description="Helical" evidence="4">
    <location>
        <begin position="168"/>
        <end position="189"/>
    </location>
</feature>
<dbReference type="NCBIfam" id="TIGR02916">
    <property type="entry name" value="PEP_his_kin"/>
    <property type="match status" value="1"/>
</dbReference>
<dbReference type="SMR" id="F0JCB3"/>
<dbReference type="InterPro" id="IPR036890">
    <property type="entry name" value="HATPase_C_sf"/>
</dbReference>
<evidence type="ECO:0000256" key="3">
    <source>
        <dbReference type="ARBA" id="ARBA00022553"/>
    </source>
</evidence>
<dbReference type="CDD" id="cd00082">
    <property type="entry name" value="HisKA"/>
    <property type="match status" value="1"/>
</dbReference>
<gene>
    <name evidence="6" type="ORF">DND132_1199</name>
</gene>
<dbReference type="Gene3D" id="3.30.565.10">
    <property type="entry name" value="Histidine kinase-like ATPase, C-terminal domain"/>
    <property type="match status" value="1"/>
</dbReference>
<evidence type="ECO:0000256" key="1">
    <source>
        <dbReference type="ARBA" id="ARBA00000085"/>
    </source>
</evidence>
<dbReference type="AlphaFoldDB" id="F0JCB3"/>
<comment type="catalytic activity">
    <reaction evidence="1">
        <text>ATP + protein L-histidine = ADP + protein N-phospho-L-histidine.</text>
        <dbReference type="EC" id="2.7.13.3"/>
    </reaction>
</comment>
<dbReference type="eggNOG" id="COG4251">
    <property type="taxonomic scope" value="Bacteria"/>
</dbReference>
<feature type="transmembrane region" description="Helical" evidence="4">
    <location>
        <begin position="201"/>
        <end position="219"/>
    </location>
</feature>
<keyword evidence="6" id="KW-0418">Kinase</keyword>
<feature type="transmembrane region" description="Helical" evidence="4">
    <location>
        <begin position="268"/>
        <end position="287"/>
    </location>
</feature>
<dbReference type="EMBL" id="CP003220">
    <property type="protein sequence ID" value="EGB14411.1"/>
    <property type="molecule type" value="Genomic_DNA"/>
</dbReference>
<feature type="transmembrane region" description="Helical" evidence="4">
    <location>
        <begin position="330"/>
        <end position="351"/>
    </location>
</feature>
<dbReference type="InterPro" id="IPR005467">
    <property type="entry name" value="His_kinase_dom"/>
</dbReference>
<evidence type="ECO:0000313" key="6">
    <source>
        <dbReference type="EMBL" id="EGB14411.1"/>
    </source>
</evidence>
<dbReference type="Gene3D" id="3.30.450.40">
    <property type="match status" value="1"/>
</dbReference>
<dbReference type="Gene3D" id="1.10.287.130">
    <property type="match status" value="1"/>
</dbReference>
<feature type="domain" description="Histidine kinase" evidence="5">
    <location>
        <begin position="484"/>
        <end position="682"/>
    </location>
</feature>
<feature type="transmembrane region" description="Helical" evidence="4">
    <location>
        <begin position="240"/>
        <end position="262"/>
    </location>
</feature>
<feature type="transmembrane region" description="Helical" evidence="4">
    <location>
        <begin position="6"/>
        <end position="24"/>
    </location>
</feature>
<dbReference type="InterPro" id="IPR003594">
    <property type="entry name" value="HATPase_dom"/>
</dbReference>
<keyword evidence="4" id="KW-1133">Transmembrane helix</keyword>
<dbReference type="Proteomes" id="UP000007845">
    <property type="component" value="Chromosome"/>
</dbReference>
<keyword evidence="4" id="KW-0472">Membrane</keyword>
<dbReference type="InterPro" id="IPR004358">
    <property type="entry name" value="Sig_transdc_His_kin-like_C"/>
</dbReference>
<feature type="transmembrane region" description="Helical" evidence="4">
    <location>
        <begin position="136"/>
        <end position="156"/>
    </location>
</feature>
<feature type="transmembrane region" description="Helical" evidence="4">
    <location>
        <begin position="33"/>
        <end position="53"/>
    </location>
</feature>
<dbReference type="InterPro" id="IPR014265">
    <property type="entry name" value="XrtA/PrsK"/>
</dbReference>
<dbReference type="InterPro" id="IPR029016">
    <property type="entry name" value="GAF-like_dom_sf"/>
</dbReference>
<dbReference type="HOGENOM" id="CLU_024784_1_0_7"/>
<evidence type="ECO:0000256" key="4">
    <source>
        <dbReference type="SAM" id="Phobius"/>
    </source>
</evidence>
<dbReference type="EC" id="2.7.13.3" evidence="2"/>
<protein>
    <recommendedName>
        <fullName evidence="2">histidine kinase</fullName>
        <ecNumber evidence="2">2.7.13.3</ecNumber>
    </recommendedName>
</protein>
<dbReference type="KEGG" id="ddn:DND132_1199"/>
<dbReference type="STRING" id="641491.DND132_1199"/>
<reference evidence="6 7" key="1">
    <citation type="journal article" date="2011" name="J. Bacteriol.">
        <title>Genome sequence of the mercury-methylating strain Desulfovibrio desulfuricans ND132.</title>
        <authorList>
            <person name="Brown S.D."/>
            <person name="Gilmour C.C."/>
            <person name="Kucken A.M."/>
            <person name="Wall J.D."/>
            <person name="Elias D.A."/>
            <person name="Brandt C.C."/>
            <person name="Podar M."/>
            <person name="Chertkov O."/>
            <person name="Held B."/>
            <person name="Bruce D.C."/>
            <person name="Detter J.C."/>
            <person name="Tapia R."/>
            <person name="Han C.S."/>
            <person name="Goodwin L.A."/>
            <person name="Cheng J.F."/>
            <person name="Pitluck S."/>
            <person name="Woyke T."/>
            <person name="Mikhailova N."/>
            <person name="Ivanova N.N."/>
            <person name="Han J."/>
            <person name="Lucas S."/>
            <person name="Lapidus A.L."/>
            <person name="Land M.L."/>
            <person name="Hauser L.J."/>
            <person name="Palumbo A.V."/>
        </authorList>
    </citation>
    <scope>NUCLEOTIDE SEQUENCE [LARGE SCALE GENOMIC DNA]</scope>
    <source>
        <strain evidence="6 7">ND132</strain>
    </source>
</reference>
<keyword evidence="4" id="KW-0812">Transmembrane</keyword>
<dbReference type="SUPFAM" id="SSF55781">
    <property type="entry name" value="GAF domain-like"/>
    <property type="match status" value="1"/>
</dbReference>
<evidence type="ECO:0000259" key="5">
    <source>
        <dbReference type="PROSITE" id="PS50109"/>
    </source>
</evidence>
<dbReference type="Pfam" id="PF02518">
    <property type="entry name" value="HATPase_c"/>
    <property type="match status" value="1"/>
</dbReference>
<proteinExistence type="predicted"/>
<keyword evidence="3" id="KW-0597">Phosphoprotein</keyword>
<dbReference type="PROSITE" id="PS50109">
    <property type="entry name" value="HIS_KIN"/>
    <property type="match status" value="1"/>
</dbReference>
<dbReference type="GO" id="GO:0000155">
    <property type="term" value="F:phosphorelay sensor kinase activity"/>
    <property type="evidence" value="ECO:0007669"/>
    <property type="project" value="InterPro"/>
</dbReference>
<dbReference type="PRINTS" id="PR00344">
    <property type="entry name" value="BCTRLSENSOR"/>
</dbReference>
<keyword evidence="6" id="KW-0808">Transferase</keyword>
<dbReference type="PANTHER" id="PTHR43547:SF2">
    <property type="entry name" value="HYBRID SIGNAL TRANSDUCTION HISTIDINE KINASE C"/>
    <property type="match status" value="1"/>
</dbReference>
<dbReference type="SMART" id="SM00387">
    <property type="entry name" value="HATPase_c"/>
    <property type="match status" value="1"/>
</dbReference>